<evidence type="ECO:0000313" key="5">
    <source>
        <dbReference type="EMBL" id="MBB5224384.1"/>
    </source>
</evidence>
<sequence length="319" mass="34829">MNTETTAESTESTAESTAGNAYVLMTAAYNEARFLPATIESVAAQSVLPALWIIVSDSSTDETDDIAREAAARHGFIRFLRHEDRRPSPAPMGGTAWKKVTALRAGLAAFGAEAPDTPYLGNIDGDVTFAPEFYASLMARMAKDPGLGLAGGFIYHSSEGREWPYITSADGVGGPIQFFRRAAWDAVGGYIPWGQEDSIVQMALRMHGWKIRSFPDLRVGHHKTPKEKKKNPLRGRFHTGMMERAMRYHPVFEAAKCAATITRRPVVLGGAAQLAGFAWAAWKGVPSQLPDDLVTFSQTEQMAKLRRQIGLGSRRSGRA</sequence>
<evidence type="ECO:0000256" key="1">
    <source>
        <dbReference type="ARBA" id="ARBA00006739"/>
    </source>
</evidence>
<keyword evidence="2" id="KW-0328">Glycosyltransferase</keyword>
<dbReference type="InterPro" id="IPR001173">
    <property type="entry name" value="Glyco_trans_2-like"/>
</dbReference>
<protein>
    <submittedName>
        <fullName evidence="5">Cellulose synthase/poly-beta-1,6-N-acetylglucosamine synthase-like glycosyltransferase</fullName>
    </submittedName>
</protein>
<dbReference type="EMBL" id="JACHFM010000007">
    <property type="protein sequence ID" value="MBB5224384.1"/>
    <property type="molecule type" value="Genomic_DNA"/>
</dbReference>
<reference evidence="5 6" key="1">
    <citation type="submission" date="2020-08" db="EMBL/GenBank/DDBJ databases">
        <title>Genomic Encyclopedia of Type Strains, Phase IV (KMG-IV): sequencing the most valuable type-strain genomes for metagenomic binning, comparative biology and taxonomic classification.</title>
        <authorList>
            <person name="Goeker M."/>
        </authorList>
    </citation>
    <scope>NUCLEOTIDE SEQUENCE [LARGE SCALE GENOMIC DNA]</scope>
    <source>
        <strain evidence="5 6">DSM 101730</strain>
    </source>
</reference>
<gene>
    <name evidence="5" type="ORF">HNP73_004354</name>
</gene>
<keyword evidence="6" id="KW-1185">Reference proteome</keyword>
<accession>A0A840ST81</accession>
<dbReference type="RefSeq" id="WP_184154996.1">
    <property type="nucleotide sequence ID" value="NZ_JACHFM010000007.1"/>
</dbReference>
<dbReference type="GO" id="GO:0016757">
    <property type="term" value="F:glycosyltransferase activity"/>
    <property type="evidence" value="ECO:0007669"/>
    <property type="project" value="UniProtKB-KW"/>
</dbReference>
<dbReference type="SUPFAM" id="SSF53448">
    <property type="entry name" value="Nucleotide-diphospho-sugar transferases"/>
    <property type="match status" value="1"/>
</dbReference>
<dbReference type="InterPro" id="IPR029044">
    <property type="entry name" value="Nucleotide-diphossugar_trans"/>
</dbReference>
<dbReference type="AlphaFoldDB" id="A0A840ST81"/>
<dbReference type="Pfam" id="PF00535">
    <property type="entry name" value="Glycos_transf_2"/>
    <property type="match status" value="1"/>
</dbReference>
<dbReference type="Proteomes" id="UP000549457">
    <property type="component" value="Unassembled WGS sequence"/>
</dbReference>
<dbReference type="Gene3D" id="3.90.550.10">
    <property type="entry name" value="Spore Coat Polysaccharide Biosynthesis Protein SpsA, Chain A"/>
    <property type="match status" value="1"/>
</dbReference>
<evidence type="ECO:0000256" key="3">
    <source>
        <dbReference type="ARBA" id="ARBA00022679"/>
    </source>
</evidence>
<dbReference type="PANTHER" id="PTHR43630:SF1">
    <property type="entry name" value="POLY-BETA-1,6-N-ACETYL-D-GLUCOSAMINE SYNTHASE"/>
    <property type="match status" value="1"/>
</dbReference>
<dbReference type="CDD" id="cd00761">
    <property type="entry name" value="Glyco_tranf_GTA_type"/>
    <property type="match status" value="1"/>
</dbReference>
<name>A0A840ST81_9RHOB</name>
<evidence type="ECO:0000256" key="2">
    <source>
        <dbReference type="ARBA" id="ARBA00022676"/>
    </source>
</evidence>
<proteinExistence type="inferred from homology"/>
<feature type="domain" description="Glycosyltransferase 2-like" evidence="4">
    <location>
        <begin position="26"/>
        <end position="169"/>
    </location>
</feature>
<keyword evidence="3 5" id="KW-0808">Transferase</keyword>
<comment type="similarity">
    <text evidence="1">Belongs to the glycosyltransferase 2 family.</text>
</comment>
<evidence type="ECO:0000259" key="4">
    <source>
        <dbReference type="Pfam" id="PF00535"/>
    </source>
</evidence>
<evidence type="ECO:0000313" key="6">
    <source>
        <dbReference type="Proteomes" id="UP000549457"/>
    </source>
</evidence>
<dbReference type="PANTHER" id="PTHR43630">
    <property type="entry name" value="POLY-BETA-1,6-N-ACETYL-D-GLUCOSAMINE SYNTHASE"/>
    <property type="match status" value="1"/>
</dbReference>
<organism evidence="5 6">
    <name type="scientific">Amaricoccus macauensis</name>
    <dbReference type="NCBI Taxonomy" id="57001"/>
    <lineage>
        <taxon>Bacteria</taxon>
        <taxon>Pseudomonadati</taxon>
        <taxon>Pseudomonadota</taxon>
        <taxon>Alphaproteobacteria</taxon>
        <taxon>Rhodobacterales</taxon>
        <taxon>Paracoccaceae</taxon>
        <taxon>Amaricoccus</taxon>
    </lineage>
</organism>
<comment type="caution">
    <text evidence="5">The sequence shown here is derived from an EMBL/GenBank/DDBJ whole genome shotgun (WGS) entry which is preliminary data.</text>
</comment>